<name>A0A0A9AKL2_ARUDO</name>
<proteinExistence type="predicted"/>
<dbReference type="AlphaFoldDB" id="A0A0A9AKL2"/>
<sequence length="23" mass="2605">MSTVWTVFGSKLYSGAFTSKLFF</sequence>
<reference evidence="1" key="1">
    <citation type="submission" date="2014-09" db="EMBL/GenBank/DDBJ databases">
        <authorList>
            <person name="Magalhaes I.L.F."/>
            <person name="Oliveira U."/>
            <person name="Santos F.R."/>
            <person name="Vidigal T.H.D.A."/>
            <person name="Brescovit A.D."/>
            <person name="Santos A.J."/>
        </authorList>
    </citation>
    <scope>NUCLEOTIDE SEQUENCE</scope>
    <source>
        <tissue evidence="1">Shoot tissue taken approximately 20 cm above the soil surface</tissue>
    </source>
</reference>
<organism evidence="1">
    <name type="scientific">Arundo donax</name>
    <name type="common">Giant reed</name>
    <name type="synonym">Donax arundinaceus</name>
    <dbReference type="NCBI Taxonomy" id="35708"/>
    <lineage>
        <taxon>Eukaryota</taxon>
        <taxon>Viridiplantae</taxon>
        <taxon>Streptophyta</taxon>
        <taxon>Embryophyta</taxon>
        <taxon>Tracheophyta</taxon>
        <taxon>Spermatophyta</taxon>
        <taxon>Magnoliopsida</taxon>
        <taxon>Liliopsida</taxon>
        <taxon>Poales</taxon>
        <taxon>Poaceae</taxon>
        <taxon>PACMAD clade</taxon>
        <taxon>Arundinoideae</taxon>
        <taxon>Arundineae</taxon>
        <taxon>Arundo</taxon>
    </lineage>
</organism>
<protein>
    <submittedName>
        <fullName evidence="1">Uncharacterized protein</fullName>
    </submittedName>
</protein>
<accession>A0A0A9AKL2</accession>
<reference evidence="1" key="2">
    <citation type="journal article" date="2015" name="Data Brief">
        <title>Shoot transcriptome of the giant reed, Arundo donax.</title>
        <authorList>
            <person name="Barrero R.A."/>
            <person name="Guerrero F.D."/>
            <person name="Moolhuijzen P."/>
            <person name="Goolsby J.A."/>
            <person name="Tidwell J."/>
            <person name="Bellgard S.E."/>
            <person name="Bellgard M.I."/>
        </authorList>
    </citation>
    <scope>NUCLEOTIDE SEQUENCE</scope>
    <source>
        <tissue evidence="1">Shoot tissue taken approximately 20 cm above the soil surface</tissue>
    </source>
</reference>
<dbReference type="EMBL" id="GBRH01246214">
    <property type="protein sequence ID" value="JAD51681.1"/>
    <property type="molecule type" value="Transcribed_RNA"/>
</dbReference>
<evidence type="ECO:0000313" key="1">
    <source>
        <dbReference type="EMBL" id="JAD51681.1"/>
    </source>
</evidence>